<organism evidence="2 3">
    <name type="scientific">Hydrocarboniclastica marina</name>
    <dbReference type="NCBI Taxonomy" id="2259620"/>
    <lineage>
        <taxon>Bacteria</taxon>
        <taxon>Pseudomonadati</taxon>
        <taxon>Pseudomonadota</taxon>
        <taxon>Gammaproteobacteria</taxon>
        <taxon>Alteromonadales</taxon>
        <taxon>Alteromonadaceae</taxon>
        <taxon>Hydrocarboniclastica</taxon>
    </lineage>
</organism>
<dbReference type="OrthoDB" id="5793379at2"/>
<keyword evidence="3" id="KW-1185">Reference proteome</keyword>
<name>A0A4V1D960_9ALTE</name>
<dbReference type="InterPro" id="IPR008461">
    <property type="entry name" value="CrtY"/>
</dbReference>
<reference evidence="2 3" key="1">
    <citation type="submission" date="2018-07" db="EMBL/GenBank/DDBJ databases">
        <title>Marsedoiliclastica nanhaica gen. nov. sp. nov., a novel marine hydrocarbonoclastic bacterium isolated from an in-situ enriched hydrocarbon-degrading consortium in deep-sea sediment.</title>
        <authorList>
            <person name="Dong C."/>
            <person name="Ma T."/>
            <person name="Liu R."/>
            <person name="Shao Z."/>
        </authorList>
    </citation>
    <scope>NUCLEOTIDE SEQUENCE [LARGE SCALE GENOMIC DNA]</scope>
    <source>
        <strain evidence="3">soil36-7</strain>
    </source>
</reference>
<evidence type="ECO:0000313" key="3">
    <source>
        <dbReference type="Proteomes" id="UP000298049"/>
    </source>
</evidence>
<evidence type="ECO:0000256" key="1">
    <source>
        <dbReference type="ARBA" id="ARBA00006599"/>
    </source>
</evidence>
<dbReference type="KEGG" id="hmi:soil367_17425"/>
<sequence length="403" mass="44861">MGRQYDLILVGGGLANGLIALRLKQLRPELRLLLIEQAASVGGNHTWSFHDADLTEHQLEWVRPLVGCHWDRYSVVFPDRARTLEGGYASIFSDDFAASVTAAMGPDLWLNQTVTELTPTQVRLADGQALQARAVIDGRGPSDSPHLALGYQAFLGQELELQQPHGLSEPILMDASVAQGEGYRFVYLLPFSSTRLLVEDTHYLDGPGVDHARLLQQIQAYVGARGWQVRTMVREEHGVLPLILAGDFTAFWQDAAGQPRSGLRAGLFHPTTGYSLPFAVRLAGRIAGLEQMDAPAVFNATFNEAQQAWARQGFFRLLNRMLFLAGRPDQRWRVLQRFYGLSPGLIKRFYADRLTPADRLRIVTGKPPVPLGQAIRAARLWTPDRIQSHRTHLATLSSTRTRS</sequence>
<dbReference type="AlphaFoldDB" id="A0A4V1D960"/>
<dbReference type="SUPFAM" id="SSF51905">
    <property type="entry name" value="FAD/NAD(P)-binding domain"/>
    <property type="match status" value="1"/>
</dbReference>
<dbReference type="GO" id="GO:0016705">
    <property type="term" value="F:oxidoreductase activity, acting on paired donors, with incorporation or reduction of molecular oxygen"/>
    <property type="evidence" value="ECO:0007669"/>
    <property type="project" value="InterPro"/>
</dbReference>
<dbReference type="InterPro" id="IPR010108">
    <property type="entry name" value="Lycopene_cyclase_b/e"/>
</dbReference>
<dbReference type="InterPro" id="IPR036188">
    <property type="entry name" value="FAD/NAD-bd_sf"/>
</dbReference>
<dbReference type="GO" id="GO:0016117">
    <property type="term" value="P:carotenoid biosynthetic process"/>
    <property type="evidence" value="ECO:0007669"/>
    <property type="project" value="InterPro"/>
</dbReference>
<dbReference type="GO" id="GO:0045436">
    <property type="term" value="F:lycopene beta cyclase activity"/>
    <property type="evidence" value="ECO:0007669"/>
    <property type="project" value="InterPro"/>
</dbReference>
<dbReference type="NCBIfam" id="TIGR01789">
    <property type="entry name" value="lycopene_cycl"/>
    <property type="match status" value="1"/>
</dbReference>
<dbReference type="Gene3D" id="3.50.50.60">
    <property type="entry name" value="FAD/NAD(P)-binding domain"/>
    <property type="match status" value="1"/>
</dbReference>
<dbReference type="Pfam" id="PF05834">
    <property type="entry name" value="Lycopene_cycl"/>
    <property type="match status" value="1"/>
</dbReference>
<comment type="similarity">
    <text evidence="1">Belongs to the lycopene cyclase family.</text>
</comment>
<gene>
    <name evidence="2" type="primary">crtY</name>
    <name evidence="2" type="ORF">soil367_17425</name>
</gene>
<dbReference type="EMBL" id="CP031093">
    <property type="protein sequence ID" value="QCF27560.1"/>
    <property type="molecule type" value="Genomic_DNA"/>
</dbReference>
<evidence type="ECO:0000313" key="2">
    <source>
        <dbReference type="EMBL" id="QCF27560.1"/>
    </source>
</evidence>
<dbReference type="RefSeq" id="WP_136550272.1">
    <property type="nucleotide sequence ID" value="NZ_CP031093.1"/>
</dbReference>
<proteinExistence type="inferred from homology"/>
<dbReference type="Proteomes" id="UP000298049">
    <property type="component" value="Chromosome"/>
</dbReference>
<accession>A0A4V1D960</accession>
<protein>
    <submittedName>
        <fullName evidence="2">Lycopene cyclase</fullName>
    </submittedName>
</protein>
<dbReference type="NCBIfam" id="TIGR01790">
    <property type="entry name" value="carotene-cycl"/>
    <property type="match status" value="1"/>
</dbReference>